<keyword evidence="2" id="KW-1185">Reference proteome</keyword>
<gene>
    <name evidence="1" type="ORF">NQ176_g3350</name>
</gene>
<organism evidence="1 2">
    <name type="scientific">Zarea fungicola</name>
    <dbReference type="NCBI Taxonomy" id="93591"/>
    <lineage>
        <taxon>Eukaryota</taxon>
        <taxon>Fungi</taxon>
        <taxon>Dikarya</taxon>
        <taxon>Ascomycota</taxon>
        <taxon>Pezizomycotina</taxon>
        <taxon>Sordariomycetes</taxon>
        <taxon>Hypocreomycetidae</taxon>
        <taxon>Hypocreales</taxon>
        <taxon>Cordycipitaceae</taxon>
        <taxon>Zarea</taxon>
    </lineage>
</organism>
<reference evidence="1" key="1">
    <citation type="submission" date="2022-08" db="EMBL/GenBank/DDBJ databases">
        <title>Genome Sequence of Lecanicillium fungicola.</title>
        <authorList>
            <person name="Buettner E."/>
        </authorList>
    </citation>
    <scope>NUCLEOTIDE SEQUENCE</scope>
    <source>
        <strain evidence="1">Babe33</strain>
    </source>
</reference>
<proteinExistence type="predicted"/>
<evidence type="ECO:0000313" key="2">
    <source>
        <dbReference type="Proteomes" id="UP001143910"/>
    </source>
</evidence>
<accession>A0ACC1NK44</accession>
<dbReference type="EMBL" id="JANJQO010000298">
    <property type="protein sequence ID" value="KAJ2979292.1"/>
    <property type="molecule type" value="Genomic_DNA"/>
</dbReference>
<dbReference type="Proteomes" id="UP001143910">
    <property type="component" value="Unassembled WGS sequence"/>
</dbReference>
<protein>
    <submittedName>
        <fullName evidence="1">Uncharacterized protein</fullName>
    </submittedName>
</protein>
<name>A0ACC1NK44_9HYPO</name>
<evidence type="ECO:0000313" key="1">
    <source>
        <dbReference type="EMBL" id="KAJ2979292.1"/>
    </source>
</evidence>
<comment type="caution">
    <text evidence="1">The sequence shown here is derived from an EMBL/GenBank/DDBJ whole genome shotgun (WGS) entry which is preliminary data.</text>
</comment>
<sequence>MADHCGYDCAKPPATVPPNADISGIGVVTGYVATAGLAIVIIAVFFLFAHDPDNDPFQNQTCVQVRSRTSAFRPNPVDVAIFGSFRRRTLQPRFKDAALKCVLAMSDLQILTGYSILISGYLQLNCGLSAYHWQMLVNLAWFSSLTHLSCLTFLRSYLYHRHVERTWRLIAMGLLIVLLVFALIPTGNYAWGPAGSNSRSASATPGPTPSDYARCHYFYGPRDIVDNLTFVSMILSVLLVVCGFLIRLVKLHRRLISEALQDPCSGILYTGQLWQAFLLYE</sequence>